<evidence type="ECO:0000259" key="1">
    <source>
        <dbReference type="Pfam" id="PF20700"/>
    </source>
</evidence>
<keyword evidence="3" id="KW-1185">Reference proteome</keyword>
<sequence length="114" mass="12949">MEFYENTLDRHPDIDGNLNVDVTYDGTWHTHSYKSLLGAGAIVDANTELILDYQTMLKYCELCTKRKKSLCTEEAFSEWHAGHAIKCFVNHLCSSGAMKSAAALIWERLLSYNL</sequence>
<proteinExistence type="predicted"/>
<name>A0A5B7HMU5_PORTR</name>
<dbReference type="InterPro" id="IPR049012">
    <property type="entry name" value="Mutator_transp_dom"/>
</dbReference>
<dbReference type="AlphaFoldDB" id="A0A5B7HMU5"/>
<evidence type="ECO:0000313" key="3">
    <source>
        <dbReference type="Proteomes" id="UP000324222"/>
    </source>
</evidence>
<organism evidence="2 3">
    <name type="scientific">Portunus trituberculatus</name>
    <name type="common">Swimming crab</name>
    <name type="synonym">Neptunus trituberculatus</name>
    <dbReference type="NCBI Taxonomy" id="210409"/>
    <lineage>
        <taxon>Eukaryota</taxon>
        <taxon>Metazoa</taxon>
        <taxon>Ecdysozoa</taxon>
        <taxon>Arthropoda</taxon>
        <taxon>Crustacea</taxon>
        <taxon>Multicrustacea</taxon>
        <taxon>Malacostraca</taxon>
        <taxon>Eumalacostraca</taxon>
        <taxon>Eucarida</taxon>
        <taxon>Decapoda</taxon>
        <taxon>Pleocyemata</taxon>
        <taxon>Brachyura</taxon>
        <taxon>Eubrachyura</taxon>
        <taxon>Portunoidea</taxon>
        <taxon>Portunidae</taxon>
        <taxon>Portuninae</taxon>
        <taxon>Portunus</taxon>
    </lineage>
</organism>
<comment type="caution">
    <text evidence="2">The sequence shown here is derived from an EMBL/GenBank/DDBJ whole genome shotgun (WGS) entry which is preliminary data.</text>
</comment>
<feature type="domain" description="Mutator-like transposase" evidence="1">
    <location>
        <begin position="11"/>
        <end position="104"/>
    </location>
</feature>
<evidence type="ECO:0000313" key="2">
    <source>
        <dbReference type="EMBL" id="MPC74251.1"/>
    </source>
</evidence>
<dbReference type="EMBL" id="VSRR010038538">
    <property type="protein sequence ID" value="MPC74251.1"/>
    <property type="molecule type" value="Genomic_DNA"/>
</dbReference>
<accession>A0A5B7HMU5</accession>
<dbReference type="Pfam" id="PF20700">
    <property type="entry name" value="Mutator"/>
    <property type="match status" value="1"/>
</dbReference>
<protein>
    <recommendedName>
        <fullName evidence="1">Mutator-like transposase domain-containing protein</fullName>
    </recommendedName>
</protein>
<dbReference type="OrthoDB" id="6374276at2759"/>
<gene>
    <name evidence="2" type="ORF">E2C01_068605</name>
</gene>
<reference evidence="2 3" key="1">
    <citation type="submission" date="2019-05" db="EMBL/GenBank/DDBJ databases">
        <title>Another draft genome of Portunus trituberculatus and its Hox gene families provides insights of decapod evolution.</title>
        <authorList>
            <person name="Jeong J.-H."/>
            <person name="Song I."/>
            <person name="Kim S."/>
            <person name="Choi T."/>
            <person name="Kim D."/>
            <person name="Ryu S."/>
            <person name="Kim W."/>
        </authorList>
    </citation>
    <scope>NUCLEOTIDE SEQUENCE [LARGE SCALE GENOMIC DNA]</scope>
    <source>
        <tissue evidence="2">Muscle</tissue>
    </source>
</reference>
<dbReference type="Proteomes" id="UP000324222">
    <property type="component" value="Unassembled WGS sequence"/>
</dbReference>